<dbReference type="KEGG" id="ngk:NGK_1447"/>
<dbReference type="KEGG" id="ngk:NGK_1944"/>
<evidence type="ECO:0000313" key="1">
    <source>
        <dbReference type="EMBL" id="ACF31294.1"/>
    </source>
</evidence>
<proteinExistence type="predicted"/>
<reference evidence="2 3" key="1">
    <citation type="journal article" date="2008" name="J. Bacteriol.">
        <title>Complete genome sequence of Neisseria gonorrhoeae NCCP11945.</title>
        <authorList>
            <person name="Chung G.T."/>
            <person name="Yoo J.S."/>
            <person name="Oh H.B."/>
            <person name="Lee Y.S."/>
            <person name="Cha S.H."/>
            <person name="Kim S.J."/>
            <person name="Yoo C.K."/>
        </authorList>
    </citation>
    <scope>NUCLEOTIDE SEQUENCE [LARGE SCALE GENOMIC DNA]</scope>
    <source>
        <strain evidence="2 3">NCCP11945</strain>
    </source>
</reference>
<sequence>MTASDIKHIKTKGKIKMAEEMRTCKACGGTKPLEKGFNAVPRKEGGVYYYKSCKTCRNKAVRQKRAEKRAAAGAGAMTAARLHGYIRAAHAACPILGAGLWTQPAGECA</sequence>
<dbReference type="AlphaFoldDB" id="B4RJ97"/>
<dbReference type="HOGENOM" id="CLU_2369928_0_0_4"/>
<name>B4RJ97_NEIG2</name>
<accession>B4RJ97</accession>
<dbReference type="Proteomes" id="UP000002564">
    <property type="component" value="Chromosome"/>
</dbReference>
<evidence type="ECO:0000313" key="3">
    <source>
        <dbReference type="Proteomes" id="UP000002564"/>
    </source>
</evidence>
<gene>
    <name evidence="1" type="ordered locus">NGK_1447</name>
    <name evidence="2" type="ordered locus">NGK_1944</name>
</gene>
<protein>
    <submittedName>
        <fullName evidence="2">Uncharacterized protein</fullName>
    </submittedName>
</protein>
<dbReference type="EMBL" id="CP001050">
    <property type="protein sequence ID" value="ACF31294.1"/>
    <property type="molecule type" value="Genomic_DNA"/>
</dbReference>
<evidence type="ECO:0000313" key="2">
    <source>
        <dbReference type="EMBL" id="ACF31339.1"/>
    </source>
</evidence>
<organism evidence="2 3">
    <name type="scientific">Neisseria gonorrhoeae (strain NCCP11945)</name>
    <dbReference type="NCBI Taxonomy" id="521006"/>
    <lineage>
        <taxon>Bacteria</taxon>
        <taxon>Pseudomonadati</taxon>
        <taxon>Pseudomonadota</taxon>
        <taxon>Betaproteobacteria</taxon>
        <taxon>Neisseriales</taxon>
        <taxon>Neisseriaceae</taxon>
        <taxon>Neisseria</taxon>
    </lineage>
</organism>
<dbReference type="EMBL" id="CP001050">
    <property type="protein sequence ID" value="ACF31339.1"/>
    <property type="molecule type" value="Genomic_DNA"/>
</dbReference>